<keyword evidence="4" id="KW-1185">Reference proteome</keyword>
<accession>A0ABN9DJF7</accession>
<dbReference type="InterPro" id="IPR000340">
    <property type="entry name" value="Dual-sp_phosphatase_cat-dom"/>
</dbReference>
<gene>
    <name evidence="3" type="ORF">SPARVUS_LOCUS7227353</name>
</gene>
<name>A0ABN9DJF7_9NEOB</name>
<feature type="region of interest" description="Disordered" evidence="1">
    <location>
        <begin position="618"/>
        <end position="640"/>
    </location>
</feature>
<comment type="caution">
    <text evidence="3">The sequence shown here is derived from an EMBL/GenBank/DDBJ whole genome shotgun (WGS) entry which is preliminary data.</text>
</comment>
<feature type="region of interest" description="Disordered" evidence="1">
    <location>
        <begin position="183"/>
        <end position="222"/>
    </location>
</feature>
<dbReference type="PANTHER" id="PTHR10367">
    <property type="entry name" value="MRNA-CAPPING ENZYME"/>
    <property type="match status" value="1"/>
</dbReference>
<dbReference type="PANTHER" id="PTHR10367:SF29">
    <property type="entry name" value="DUAL SPECIFICITY PHOSPHATASE 11 (RNA_RNP COMPLEX 1-INTERACTING), GENE 2 ISOFORM X1"/>
    <property type="match status" value="1"/>
</dbReference>
<dbReference type="SUPFAM" id="SSF52799">
    <property type="entry name" value="(Phosphotyrosine protein) phosphatases II"/>
    <property type="match status" value="1"/>
</dbReference>
<protein>
    <recommendedName>
        <fullName evidence="2">Tyrosine specific protein phosphatases domain-containing protein</fullName>
    </recommendedName>
</protein>
<reference evidence="3" key="1">
    <citation type="submission" date="2023-05" db="EMBL/GenBank/DDBJ databases">
        <authorList>
            <person name="Stuckert A."/>
        </authorList>
    </citation>
    <scope>NUCLEOTIDE SEQUENCE</scope>
</reference>
<proteinExistence type="predicted"/>
<dbReference type="PROSITE" id="PS50056">
    <property type="entry name" value="TYR_PHOSPHATASE_2"/>
    <property type="match status" value="1"/>
</dbReference>
<dbReference type="InterPro" id="IPR000387">
    <property type="entry name" value="Tyr_Pase_dom"/>
</dbReference>
<dbReference type="PROSITE" id="PS00383">
    <property type="entry name" value="TYR_PHOSPHATASE_1"/>
    <property type="match status" value="1"/>
</dbReference>
<feature type="region of interest" description="Disordered" evidence="1">
    <location>
        <begin position="403"/>
        <end position="430"/>
    </location>
</feature>
<evidence type="ECO:0000313" key="4">
    <source>
        <dbReference type="Proteomes" id="UP001162483"/>
    </source>
</evidence>
<feature type="compositionally biased region" description="Polar residues" evidence="1">
    <location>
        <begin position="631"/>
        <end position="640"/>
    </location>
</feature>
<evidence type="ECO:0000256" key="1">
    <source>
        <dbReference type="SAM" id="MobiDB-lite"/>
    </source>
</evidence>
<dbReference type="EMBL" id="CATNWA010014392">
    <property type="protein sequence ID" value="CAI9571307.1"/>
    <property type="molecule type" value="Genomic_DNA"/>
</dbReference>
<organism evidence="3 4">
    <name type="scientific">Staurois parvus</name>
    <dbReference type="NCBI Taxonomy" id="386267"/>
    <lineage>
        <taxon>Eukaryota</taxon>
        <taxon>Metazoa</taxon>
        <taxon>Chordata</taxon>
        <taxon>Craniata</taxon>
        <taxon>Vertebrata</taxon>
        <taxon>Euteleostomi</taxon>
        <taxon>Amphibia</taxon>
        <taxon>Batrachia</taxon>
        <taxon>Anura</taxon>
        <taxon>Neobatrachia</taxon>
        <taxon>Ranoidea</taxon>
        <taxon>Ranidae</taxon>
        <taxon>Staurois</taxon>
    </lineage>
</organism>
<dbReference type="InterPro" id="IPR051029">
    <property type="entry name" value="mRNA_Capping_Enz/RNA_Phosphat"/>
</dbReference>
<evidence type="ECO:0000313" key="3">
    <source>
        <dbReference type="EMBL" id="CAI9571307.1"/>
    </source>
</evidence>
<dbReference type="Proteomes" id="UP001162483">
    <property type="component" value="Unassembled WGS sequence"/>
</dbReference>
<dbReference type="Gene3D" id="3.90.190.10">
    <property type="entry name" value="Protein tyrosine phosphatase superfamily"/>
    <property type="match status" value="1"/>
</dbReference>
<dbReference type="InterPro" id="IPR029021">
    <property type="entry name" value="Prot-tyrosine_phosphatase-like"/>
</dbReference>
<dbReference type="InterPro" id="IPR016130">
    <property type="entry name" value="Tyr_Pase_AS"/>
</dbReference>
<dbReference type="Pfam" id="PF00782">
    <property type="entry name" value="DSPc"/>
    <property type="match status" value="1"/>
</dbReference>
<feature type="domain" description="Tyrosine specific protein phosphatases" evidence="2">
    <location>
        <begin position="104"/>
        <end position="167"/>
    </location>
</feature>
<sequence>MVKKNSIPERWRSLTAIGTRVPGSRFIAFKVPLKGATNQRVTQTQKFTPKDLVTAIRNQNEELGLILDLTNTERYYTTKDLPRSVQYVKLHTAGLKIPDDATVHQFKRLVRQFLFANEDNDKLIGVHCTTGINRTGYLICRYLIDVDGWRPLHSITAFANSRGHPIEGAVYIEDLIKGPMRSNVGIDLPPTEEEKRALNSGSEDLSRDDQGNDFGDFDARDRRSLPQMRSDDCLDDFDARESRVAPRNILGDHDLRLPSHEPQDTHYMGDRQEPLYPERLRRPGNFNVDMESFHDPTPRPLMSIPPLVPREMQRRFQDPGMVREGMDYDVRSRGRPMHALQSQDFSSDMQYDDPSPHPLPLFPRNQMNNPDFEEEAEQSYEEDFIGNEDPIFDPRGREAMTGSFRGPVNERMQPRNARPLGGPMGERMNPRDSRLMEGPVNDNMHQFMDEPMNERMYPREGSMNERIPQRNTRPMDAQIGERGHGREAPYMEDTSFMEDSMNDQMNLRDARAGKGFMNEKLHPQELRNFEGPMNERMPHRGLRAMEGPMKGPLSERMHPNPARHMDYSMNERMDPMEGQNMEDPAYEEMHLKGPRAMGGPMNPRMPPRGARPAPNSMVDRGYPGGAKAMDGSNNDHSTQEMVEMECTLDLHAPQKAL</sequence>
<evidence type="ECO:0000259" key="2">
    <source>
        <dbReference type="PROSITE" id="PS50056"/>
    </source>
</evidence>